<comment type="catalytic activity">
    <reaction evidence="10">
        <text>all-trans-decaprenyl diphosphate + 4-hydroxybenzoate = 4-hydroxy-3-(all-trans-decaprenyl)benzoate + diphosphate</text>
        <dbReference type="Rhea" id="RHEA:44564"/>
        <dbReference type="ChEBI" id="CHEBI:17879"/>
        <dbReference type="ChEBI" id="CHEBI:33019"/>
        <dbReference type="ChEBI" id="CHEBI:60721"/>
        <dbReference type="ChEBI" id="CHEBI:84503"/>
        <dbReference type="EC" id="2.5.1.39"/>
    </reaction>
    <physiologicalReaction direction="left-to-right" evidence="10">
        <dbReference type="Rhea" id="RHEA:44565"/>
    </physiologicalReaction>
</comment>
<evidence type="ECO:0000256" key="3">
    <source>
        <dbReference type="ARBA" id="ARBA00005985"/>
    </source>
</evidence>
<comment type="catalytic activity">
    <reaction evidence="11">
        <text>all-trans-nonaprenyl diphosphate + 4-hydroxybenzoate = 4-hydroxy-3-(all-trans-nonaprenyl)benzoate + diphosphate</text>
        <dbReference type="Rhea" id="RHEA:17709"/>
        <dbReference type="ChEBI" id="CHEBI:17879"/>
        <dbReference type="ChEBI" id="CHEBI:33019"/>
        <dbReference type="ChEBI" id="CHEBI:58391"/>
        <dbReference type="ChEBI" id="CHEBI:84502"/>
        <dbReference type="EC" id="2.5.1.39"/>
    </reaction>
    <physiologicalReaction direction="left-to-right" evidence="11">
        <dbReference type="Rhea" id="RHEA:17710"/>
    </physiologicalReaction>
</comment>
<comment type="subcellular location">
    <subcellularLocation>
        <location evidence="2">Membrane</location>
        <topology evidence="2">Multi-pass membrane protein</topology>
    </subcellularLocation>
    <subcellularLocation>
        <location evidence="13">Mitochondrion inner membrane</location>
        <topology evidence="13">Multi-pass membrane protein</topology>
        <orientation evidence="13">Matrix side</orientation>
    </subcellularLocation>
</comment>
<comment type="pathway">
    <text evidence="13">Cofactor biosynthesis; ubiquinone biosynthesis.</text>
</comment>
<comment type="function">
    <text evidence="13">Catalyzes the prenylation of para-hydroxybenzoate (PHB) with an all-trans polyprenyl group. Mediates the second step in the final reaction sequence of coenzyme Q (CoQ) biosynthesis, which is the condensation of the polyisoprenoid side chain with PHB, generating the first membrane-bound Q intermediate.</text>
</comment>
<protein>
    <recommendedName>
        <fullName evidence="13">4-hydroxybenzoate polyprenyltransferase, mitochondrial</fullName>
        <shortName evidence="13">4-HB polyprenyltransferase</shortName>
        <ecNumber evidence="13">2.5.1.39</ecNumber>
    </recommendedName>
    <alternativeName>
        <fullName evidence="13">Para-hydroxybenzoate--polyprenyltransferase</fullName>
        <shortName evidence="13">PHB:PPT</shortName>
        <shortName evidence="13">PHB:polyprenyltransferase</shortName>
    </alternativeName>
</protein>
<keyword evidence="15" id="KW-1185">Reference proteome</keyword>
<dbReference type="PANTHER" id="PTHR11048">
    <property type="entry name" value="PRENYLTRANSFERASES"/>
    <property type="match status" value="1"/>
</dbReference>
<keyword evidence="6 13" id="KW-0812">Transmembrane</keyword>
<dbReference type="PROSITE" id="PS00943">
    <property type="entry name" value="UBIA"/>
    <property type="match status" value="1"/>
</dbReference>
<dbReference type="InterPro" id="IPR000537">
    <property type="entry name" value="UbiA_prenyltransferase"/>
</dbReference>
<evidence type="ECO:0000256" key="6">
    <source>
        <dbReference type="ARBA" id="ARBA00022692"/>
    </source>
</evidence>
<feature type="compositionally biased region" description="Low complexity" evidence="14">
    <location>
        <begin position="145"/>
        <end position="161"/>
    </location>
</feature>
<reference evidence="16" key="1">
    <citation type="submission" date="2025-08" db="UniProtKB">
        <authorList>
            <consortium name="RefSeq"/>
        </authorList>
    </citation>
    <scope>IDENTIFICATION</scope>
    <source>
        <tissue evidence="16">Gonads</tissue>
    </source>
</reference>
<dbReference type="PANTHER" id="PTHR11048:SF28">
    <property type="entry name" value="4-HYDROXYBENZOATE POLYPRENYLTRANSFERASE, MITOCHONDRIAL"/>
    <property type="match status" value="1"/>
</dbReference>
<evidence type="ECO:0000256" key="7">
    <source>
        <dbReference type="ARBA" id="ARBA00022989"/>
    </source>
</evidence>
<dbReference type="InterPro" id="IPR006370">
    <property type="entry name" value="HB_polyprenyltransferase-like"/>
</dbReference>
<evidence type="ECO:0000256" key="11">
    <source>
        <dbReference type="ARBA" id="ARBA00050454"/>
    </source>
</evidence>
<evidence type="ECO:0000256" key="13">
    <source>
        <dbReference type="HAMAP-Rule" id="MF_03189"/>
    </source>
</evidence>
<evidence type="ECO:0000313" key="16">
    <source>
        <dbReference type="RefSeq" id="XP_013411857.1"/>
    </source>
</evidence>
<dbReference type="HAMAP" id="MF_01635">
    <property type="entry name" value="UbiA"/>
    <property type="match status" value="1"/>
</dbReference>
<keyword evidence="13" id="KW-0999">Mitochondrion inner membrane</keyword>
<evidence type="ECO:0000256" key="10">
    <source>
        <dbReference type="ARBA" id="ARBA00049890"/>
    </source>
</evidence>
<dbReference type="NCBIfam" id="TIGR01474">
    <property type="entry name" value="ubiA_proteo"/>
    <property type="match status" value="1"/>
</dbReference>
<dbReference type="InterPro" id="IPR044878">
    <property type="entry name" value="UbiA_sf"/>
</dbReference>
<dbReference type="GO" id="GO:0008412">
    <property type="term" value="F:4-hydroxybenzoate polyprenyltransferase activity"/>
    <property type="evidence" value="ECO:0007669"/>
    <property type="project" value="UniProtKB-EC"/>
</dbReference>
<dbReference type="OMA" id="RDELCIA"/>
<gene>
    <name evidence="16" type="primary">LOC106174716</name>
</gene>
<dbReference type="CDD" id="cd13959">
    <property type="entry name" value="PT_UbiA_COQ2"/>
    <property type="match status" value="1"/>
</dbReference>
<feature type="region of interest" description="Disordered" evidence="14">
    <location>
        <begin position="145"/>
        <end position="169"/>
    </location>
</feature>
<dbReference type="GO" id="GO:0005743">
    <property type="term" value="C:mitochondrial inner membrane"/>
    <property type="evidence" value="ECO:0007669"/>
    <property type="project" value="UniProtKB-SubCell"/>
</dbReference>
<evidence type="ECO:0000256" key="5">
    <source>
        <dbReference type="ARBA" id="ARBA00022688"/>
    </source>
</evidence>
<dbReference type="RefSeq" id="XP_013411857.1">
    <property type="nucleotide sequence ID" value="XM_013556403.1"/>
</dbReference>
<dbReference type="UniPathway" id="UPA00232"/>
<evidence type="ECO:0000256" key="14">
    <source>
        <dbReference type="SAM" id="MobiDB-lite"/>
    </source>
</evidence>
<dbReference type="InterPro" id="IPR030470">
    <property type="entry name" value="UbiA_prenylTrfase_CS"/>
</dbReference>
<dbReference type="OrthoDB" id="18170at2759"/>
<evidence type="ECO:0000256" key="4">
    <source>
        <dbReference type="ARBA" id="ARBA00022679"/>
    </source>
</evidence>
<dbReference type="AlphaFoldDB" id="A0A1S3JN99"/>
<comment type="similarity">
    <text evidence="3 13">Belongs to the UbiA prenyltransferase family.</text>
</comment>
<evidence type="ECO:0000256" key="12">
    <source>
        <dbReference type="ARBA" id="ARBA00051182"/>
    </source>
</evidence>
<dbReference type="Pfam" id="PF01040">
    <property type="entry name" value="UbiA"/>
    <property type="match status" value="1"/>
</dbReference>
<keyword evidence="8 13" id="KW-0472">Membrane</keyword>
<dbReference type="EC" id="2.5.1.39" evidence="13"/>
<dbReference type="Gene3D" id="1.20.120.1780">
    <property type="entry name" value="UbiA prenyltransferase"/>
    <property type="match status" value="1"/>
</dbReference>
<comment type="cofactor">
    <cofactor evidence="1 13">
        <name>Mg(2+)</name>
        <dbReference type="ChEBI" id="CHEBI:18420"/>
    </cofactor>
</comment>
<dbReference type="GeneID" id="106174716"/>
<dbReference type="GO" id="GO:0008299">
    <property type="term" value="P:isoprenoid biosynthetic process"/>
    <property type="evidence" value="ECO:0007669"/>
    <property type="project" value="UniProtKB-UniRule"/>
</dbReference>
<keyword evidence="7 13" id="KW-1133">Transmembrane helix</keyword>
<keyword evidence="13" id="KW-0496">Mitochondrion</keyword>
<proteinExistence type="inferred from homology"/>
<keyword evidence="5 13" id="KW-0831">Ubiquinone biosynthesis</keyword>
<dbReference type="Gene3D" id="1.10.357.140">
    <property type="entry name" value="UbiA prenyltransferase"/>
    <property type="match status" value="1"/>
</dbReference>
<evidence type="ECO:0000313" key="15">
    <source>
        <dbReference type="Proteomes" id="UP000085678"/>
    </source>
</evidence>
<feature type="transmembrane region" description="Helical" evidence="13">
    <location>
        <begin position="317"/>
        <end position="334"/>
    </location>
</feature>
<dbReference type="FunFam" id="1.20.120.1780:FF:000001">
    <property type="entry name" value="4-hydroxybenzoate octaprenyltransferase"/>
    <property type="match status" value="1"/>
</dbReference>
<evidence type="ECO:0000256" key="9">
    <source>
        <dbReference type="ARBA" id="ARBA00023229"/>
    </source>
</evidence>
<dbReference type="InterPro" id="IPR039653">
    <property type="entry name" value="Prenyltransferase"/>
</dbReference>
<accession>A0A1S3JN99</accession>
<feature type="transmembrane region" description="Helical" evidence="13">
    <location>
        <begin position="289"/>
        <end position="308"/>
    </location>
</feature>
<dbReference type="FunFam" id="1.10.357.140:FF:000003">
    <property type="entry name" value="4-hydroxybenzoate polyprenyltransferase, mitochondrial"/>
    <property type="match status" value="1"/>
</dbReference>
<keyword evidence="4 13" id="KW-0808">Transferase</keyword>
<dbReference type="GO" id="GO:0006744">
    <property type="term" value="P:ubiquinone biosynthetic process"/>
    <property type="evidence" value="ECO:0007669"/>
    <property type="project" value="UniProtKB-UniRule"/>
</dbReference>
<sequence length="479" mass="53628">MGSLAIKKLSRKKLDFLLKISSHCRMYSTSGMCVFGKARTSGIKYLEHNQQHRCLLNASKQLSAHNRTHSNSNDKLHGYCNTQSTNWRDFSHLHHHSRTTSLGQISCDRHWHNIGVDPHMKTSLIMRTQPRALVPVVKVPQCAVGTTPPLTKKKPPGQQQQSRRSFTLSPQGIVEAAPSNLKPYLRLIRLDRPIGTWLLFWPCTWSIGLAAEAGHLPDPTMLALFGLGSFLMRGAGCIINDMWDKDFDKMVERTKDRPLACGELNFYQALGCLALNLSGSLAILLTFNWYSVALGASSLLLVVTYPLMKRVTFWPQLFLGLTLNWGVLIAWSAIHGQLELPSVLLYSACTLYTMIYDTIYSHQDKEDDLLIGVKSTALKLGDSTKPWLTGFSSAMITCLTLTGYMCEQTWPYYIGVGAVATHLVHQIYTVDLNNPEDCGKKFRSNKWLGAIMFAGVVAGTLLKEKENKETKCDTKMNSE</sequence>
<name>A0A1S3JN99_LINAN</name>
<dbReference type="Proteomes" id="UP000085678">
    <property type="component" value="Unplaced"/>
</dbReference>
<keyword evidence="9 13" id="KW-0414">Isoprene biosynthesis</keyword>
<evidence type="ECO:0000256" key="8">
    <source>
        <dbReference type="ARBA" id="ARBA00023136"/>
    </source>
</evidence>
<organism evidence="15 16">
    <name type="scientific">Lingula anatina</name>
    <name type="common">Brachiopod</name>
    <name type="synonym">Lingula unguis</name>
    <dbReference type="NCBI Taxonomy" id="7574"/>
    <lineage>
        <taxon>Eukaryota</taxon>
        <taxon>Metazoa</taxon>
        <taxon>Spiralia</taxon>
        <taxon>Lophotrochozoa</taxon>
        <taxon>Brachiopoda</taxon>
        <taxon>Linguliformea</taxon>
        <taxon>Lingulata</taxon>
        <taxon>Lingulida</taxon>
        <taxon>Linguloidea</taxon>
        <taxon>Lingulidae</taxon>
        <taxon>Lingula</taxon>
    </lineage>
</organism>
<evidence type="ECO:0000256" key="1">
    <source>
        <dbReference type="ARBA" id="ARBA00001946"/>
    </source>
</evidence>
<evidence type="ECO:0000256" key="2">
    <source>
        <dbReference type="ARBA" id="ARBA00004141"/>
    </source>
</evidence>
<comment type="catalytic activity">
    <reaction evidence="12">
        <text>an all-trans-polyprenyl diphosphate + 4-hydroxybenzoate = a 4-hydroxy-3-(all-trans-polyprenyl)benzoate + diphosphate</text>
        <dbReference type="Rhea" id="RHEA:44504"/>
        <dbReference type="Rhea" id="RHEA-COMP:9514"/>
        <dbReference type="Rhea" id="RHEA-COMP:9564"/>
        <dbReference type="ChEBI" id="CHEBI:17879"/>
        <dbReference type="ChEBI" id="CHEBI:33019"/>
        <dbReference type="ChEBI" id="CHEBI:58914"/>
        <dbReference type="ChEBI" id="CHEBI:78396"/>
        <dbReference type="EC" id="2.5.1.39"/>
    </reaction>
    <physiologicalReaction direction="left-to-right" evidence="12">
        <dbReference type="Rhea" id="RHEA:44505"/>
    </physiologicalReaction>
</comment>